<protein>
    <submittedName>
        <fullName evidence="2">Uncharacterized protein</fullName>
    </submittedName>
</protein>
<reference evidence="2 3" key="1">
    <citation type="submission" date="2010-04" db="EMBL/GenBank/DDBJ databases">
        <authorList>
            <person name="Qin X."/>
            <person name="Bachman B."/>
            <person name="Battles P."/>
            <person name="Bell A."/>
            <person name="Bess C."/>
            <person name="Bickham C."/>
            <person name="Chaboub L."/>
            <person name="Chen D."/>
            <person name="Coyle M."/>
            <person name="Deiros D.R."/>
            <person name="Dinh H."/>
            <person name="Forbes L."/>
            <person name="Fowler G."/>
            <person name="Francisco L."/>
            <person name="Fu Q."/>
            <person name="Gubbala S."/>
            <person name="Hale W."/>
            <person name="Han Y."/>
            <person name="Hemphill L."/>
            <person name="Highlander S.K."/>
            <person name="Hirani K."/>
            <person name="Hogues M."/>
            <person name="Jackson L."/>
            <person name="Jakkamsetti A."/>
            <person name="Javaid M."/>
            <person name="Jiang H."/>
            <person name="Korchina V."/>
            <person name="Kovar C."/>
            <person name="Lara F."/>
            <person name="Lee S."/>
            <person name="Mata R."/>
            <person name="Mathew T."/>
            <person name="Moen C."/>
            <person name="Morales K."/>
            <person name="Munidasa M."/>
            <person name="Nazareth L."/>
            <person name="Ngo R."/>
            <person name="Nguyen L."/>
            <person name="Okwuonu G."/>
            <person name="Ongeri F."/>
            <person name="Patil S."/>
            <person name="Petrosino J."/>
            <person name="Pham C."/>
            <person name="Pham P."/>
            <person name="Pu L.-L."/>
            <person name="Puazo M."/>
            <person name="Raj R."/>
            <person name="Reid J."/>
            <person name="Rouhana J."/>
            <person name="Saada N."/>
            <person name="Shang Y."/>
            <person name="Simmons D."/>
            <person name="Thornton R."/>
            <person name="Warren J."/>
            <person name="Weissenberger G."/>
            <person name="Zhang J."/>
            <person name="Zhang L."/>
            <person name="Zhou C."/>
            <person name="Zhu D."/>
            <person name="Muzny D."/>
            <person name="Worley K."/>
            <person name="Gibbs R."/>
        </authorList>
    </citation>
    <scope>NUCLEOTIDE SEQUENCE [LARGE SCALE GENOMIC DNA]</scope>
    <source>
        <strain evidence="2 3">ATCC 49030</strain>
    </source>
</reference>
<dbReference type="AlphaFoldDB" id="D4YLU1"/>
<keyword evidence="1" id="KW-1133">Transmembrane helix</keyword>
<name>D4YLU1_9MICO</name>
<proteinExistence type="predicted"/>
<feature type="transmembrane region" description="Helical" evidence="1">
    <location>
        <begin position="238"/>
        <end position="262"/>
    </location>
</feature>
<dbReference type="Proteomes" id="UP000005714">
    <property type="component" value="Unassembled WGS sequence"/>
</dbReference>
<keyword evidence="1" id="KW-0472">Membrane</keyword>
<feature type="transmembrane region" description="Helical" evidence="1">
    <location>
        <begin position="88"/>
        <end position="109"/>
    </location>
</feature>
<evidence type="ECO:0000313" key="3">
    <source>
        <dbReference type="Proteomes" id="UP000005714"/>
    </source>
</evidence>
<dbReference type="EMBL" id="ADNU01000023">
    <property type="protein sequence ID" value="EFG47824.1"/>
    <property type="molecule type" value="Genomic_DNA"/>
</dbReference>
<evidence type="ECO:0000256" key="1">
    <source>
        <dbReference type="SAM" id="Phobius"/>
    </source>
</evidence>
<gene>
    <name evidence="2" type="ORF">HMPREF0183_0901</name>
</gene>
<accession>D4YLU1</accession>
<dbReference type="OrthoDB" id="5144610at2"/>
<keyword evidence="1" id="KW-0812">Transmembrane</keyword>
<organism evidence="2 3">
    <name type="scientific">Brevibacterium mcbrellneri ATCC 49030</name>
    <dbReference type="NCBI Taxonomy" id="585530"/>
    <lineage>
        <taxon>Bacteria</taxon>
        <taxon>Bacillati</taxon>
        <taxon>Actinomycetota</taxon>
        <taxon>Actinomycetes</taxon>
        <taxon>Micrococcales</taxon>
        <taxon>Brevibacteriaceae</taxon>
        <taxon>Brevibacterium</taxon>
    </lineage>
</organism>
<sequence length="340" mass="37600">MEDFTTAQIVIGGLLLFAQLLAGIVELATVGTIRPPEDKTFTYIRLAANQYQTVALPALGALISGSLVSISASVFYEVLSGATLFRHLVAGIAAFLAAEAALVVILRLVMNRVGDPSELVDNPFAIRAAAKEYSDDPRQGCLNPDFLTERLDEWESSMPRHSLNIAKEVDASRVTKSLDTAADVNGMWRWIGTSLAVYKSALIKFPMRFGWPLLGAFFFLTGSSWYGLVYANVEIKHWWYLIIVMVIDLAIAVMPTLIYCVARGNRARLWHRINRKAVKDARTALACAQNSKASIEEEDAVLRRVLERSDTFLAHHQYASKTSGSIILQLGRLQITINPK</sequence>
<feature type="transmembrane region" description="Helical" evidence="1">
    <location>
        <begin position="54"/>
        <end position="76"/>
    </location>
</feature>
<comment type="caution">
    <text evidence="2">The sequence shown here is derived from an EMBL/GenBank/DDBJ whole genome shotgun (WGS) entry which is preliminary data.</text>
</comment>
<feature type="transmembrane region" description="Helical" evidence="1">
    <location>
        <begin position="209"/>
        <end position="226"/>
    </location>
</feature>
<feature type="transmembrane region" description="Helical" evidence="1">
    <location>
        <begin position="6"/>
        <end position="33"/>
    </location>
</feature>
<dbReference type="RefSeq" id="WP_005883192.1">
    <property type="nucleotide sequence ID" value="NZ_ADNU01000023.1"/>
</dbReference>
<keyword evidence="3" id="KW-1185">Reference proteome</keyword>
<evidence type="ECO:0000313" key="2">
    <source>
        <dbReference type="EMBL" id="EFG47824.1"/>
    </source>
</evidence>